<dbReference type="AlphaFoldDB" id="B3DWG4"/>
<dbReference type="Proteomes" id="UP000009149">
    <property type="component" value="Chromosome"/>
</dbReference>
<dbReference type="EMBL" id="CP000975">
    <property type="protein sequence ID" value="ACD83667.1"/>
    <property type="molecule type" value="Genomic_DNA"/>
</dbReference>
<protein>
    <submittedName>
        <fullName evidence="1">Uncharacterized protein</fullName>
    </submittedName>
</protein>
<accession>B3DWG4</accession>
<name>B3DWG4_METI4</name>
<dbReference type="KEGG" id="min:Minf_1613"/>
<proteinExistence type="predicted"/>
<evidence type="ECO:0000313" key="2">
    <source>
        <dbReference type="Proteomes" id="UP000009149"/>
    </source>
</evidence>
<gene>
    <name evidence="1" type="ordered locus">Minf_1613</name>
</gene>
<dbReference type="HOGENOM" id="CLU_3137584_0_0_0"/>
<evidence type="ECO:0000313" key="1">
    <source>
        <dbReference type="EMBL" id="ACD83667.1"/>
    </source>
</evidence>
<sequence length="49" mass="5776">MRNFPKSVDFHEKVRILGKHRLEKKVLAFSACGRSYGYSQRIYGRNFAL</sequence>
<organism evidence="1 2">
    <name type="scientific">Methylacidiphilum infernorum (isolate V4)</name>
    <name type="common">Methylokorus infernorum (strain V4)</name>
    <dbReference type="NCBI Taxonomy" id="481448"/>
    <lineage>
        <taxon>Bacteria</taxon>
        <taxon>Pseudomonadati</taxon>
        <taxon>Verrucomicrobiota</taxon>
        <taxon>Methylacidiphilae</taxon>
        <taxon>Methylacidiphilales</taxon>
        <taxon>Methylacidiphilaceae</taxon>
        <taxon>Methylacidiphilum (ex Ratnadevi et al. 2023)</taxon>
    </lineage>
</organism>
<reference evidence="1 2" key="1">
    <citation type="journal article" date="2008" name="Biol. Direct">
        <title>Complete genome sequence of the extremely acidophilic methanotroph isolate V4, Methylacidiphilum infernorum, a representative of the bacterial phylum Verrucomicrobia.</title>
        <authorList>
            <person name="Hou S."/>
            <person name="Makarova K.S."/>
            <person name="Saw J.H."/>
            <person name="Senin P."/>
            <person name="Ly B.V."/>
            <person name="Zhou Z."/>
            <person name="Ren Y."/>
            <person name="Wang J."/>
            <person name="Galperin M.Y."/>
            <person name="Omelchenko M.V."/>
            <person name="Wolf Y.I."/>
            <person name="Yutin N."/>
            <person name="Koonin E.V."/>
            <person name="Stott M.B."/>
            <person name="Mountain B.W."/>
            <person name="Crowe M.A."/>
            <person name="Smirnova A.V."/>
            <person name="Dunfield P.F."/>
            <person name="Feng L."/>
            <person name="Wang L."/>
            <person name="Alam M."/>
        </authorList>
    </citation>
    <scope>NUCLEOTIDE SEQUENCE [LARGE SCALE GENOMIC DNA]</scope>
    <source>
        <strain evidence="2">Isolate V4</strain>
    </source>
</reference>